<evidence type="ECO:0000256" key="4">
    <source>
        <dbReference type="ARBA" id="ARBA00012438"/>
    </source>
</evidence>
<dbReference type="SMART" id="SM00086">
    <property type="entry name" value="PAC"/>
    <property type="match status" value="2"/>
</dbReference>
<evidence type="ECO:0000256" key="6">
    <source>
        <dbReference type="ARBA" id="ARBA00022679"/>
    </source>
</evidence>
<feature type="domain" description="PAS" evidence="19">
    <location>
        <begin position="263"/>
        <end position="329"/>
    </location>
</feature>
<dbReference type="InterPro" id="IPR000700">
    <property type="entry name" value="PAS-assoc_C"/>
</dbReference>
<dbReference type="SMART" id="SM00388">
    <property type="entry name" value="HisKA"/>
    <property type="match status" value="1"/>
</dbReference>
<evidence type="ECO:0000259" key="20">
    <source>
        <dbReference type="PROSITE" id="PS50113"/>
    </source>
</evidence>
<dbReference type="SUPFAM" id="SSF55785">
    <property type="entry name" value="PYP-like sensor domain (PAS domain)"/>
    <property type="match status" value="2"/>
</dbReference>
<feature type="domain" description="PAC" evidence="20">
    <location>
        <begin position="336"/>
        <end position="384"/>
    </location>
</feature>
<dbReference type="Gene3D" id="1.10.287.130">
    <property type="match status" value="1"/>
</dbReference>
<evidence type="ECO:0000259" key="19">
    <source>
        <dbReference type="PROSITE" id="PS50112"/>
    </source>
</evidence>
<dbReference type="GO" id="GO:0005524">
    <property type="term" value="F:ATP binding"/>
    <property type="evidence" value="ECO:0007669"/>
    <property type="project" value="UniProtKB-KW"/>
</dbReference>
<evidence type="ECO:0000256" key="14">
    <source>
        <dbReference type="ARBA" id="ARBA00074306"/>
    </source>
</evidence>
<feature type="region of interest" description="Disordered" evidence="16">
    <location>
        <begin position="740"/>
        <end position="761"/>
    </location>
</feature>
<dbReference type="InterPro" id="IPR004358">
    <property type="entry name" value="Sig_transdc_His_kin-like_C"/>
</dbReference>
<keyword evidence="8" id="KW-0547">Nucleotide-binding</keyword>
<keyword evidence="7 17" id="KW-0812">Transmembrane</keyword>
<feature type="transmembrane region" description="Helical" evidence="17">
    <location>
        <begin position="192"/>
        <end position="213"/>
    </location>
</feature>
<dbReference type="PROSITE" id="PS50113">
    <property type="entry name" value="PAC"/>
    <property type="match status" value="1"/>
</dbReference>
<comment type="similarity">
    <text evidence="3">In the N-terminal section; belongs to the phytochrome family.</text>
</comment>
<protein>
    <recommendedName>
        <fullName evidence="14">Circadian input-output histidine kinase CikA</fullName>
        <ecNumber evidence="4">2.7.13.3</ecNumber>
    </recommendedName>
</protein>
<dbReference type="Pfam" id="PF02518">
    <property type="entry name" value="HATPase_c"/>
    <property type="match status" value="1"/>
</dbReference>
<evidence type="ECO:0000313" key="22">
    <source>
        <dbReference type="Proteomes" id="UP000664277"/>
    </source>
</evidence>
<dbReference type="PROSITE" id="PS50109">
    <property type="entry name" value="HIS_KIN"/>
    <property type="match status" value="1"/>
</dbReference>
<reference evidence="21" key="1">
    <citation type="submission" date="2021-02" db="EMBL/GenBank/DDBJ databases">
        <title>Genome-Resolved Metagenomics of a Microbial Community Performing Photosynthetic Biological Nutrient Removal.</title>
        <authorList>
            <person name="Mcdaniel E.A."/>
        </authorList>
    </citation>
    <scope>NUCLEOTIDE SEQUENCE</scope>
    <source>
        <strain evidence="21">UWPOB_OBS1</strain>
    </source>
</reference>
<evidence type="ECO:0000256" key="10">
    <source>
        <dbReference type="ARBA" id="ARBA00022840"/>
    </source>
</evidence>
<dbReference type="Proteomes" id="UP000664277">
    <property type="component" value="Unassembled WGS sequence"/>
</dbReference>
<dbReference type="PROSITE" id="PS50112">
    <property type="entry name" value="PAS"/>
    <property type="match status" value="2"/>
</dbReference>
<dbReference type="InterPro" id="IPR000014">
    <property type="entry name" value="PAS"/>
</dbReference>
<dbReference type="GO" id="GO:0007234">
    <property type="term" value="P:osmosensory signaling via phosphorelay pathway"/>
    <property type="evidence" value="ECO:0007669"/>
    <property type="project" value="TreeGrafter"/>
</dbReference>
<dbReference type="SMART" id="SM00091">
    <property type="entry name" value="PAS"/>
    <property type="match status" value="2"/>
</dbReference>
<keyword evidence="13 17" id="KW-0472">Membrane</keyword>
<dbReference type="CDD" id="cd16922">
    <property type="entry name" value="HATPase_EvgS-ArcB-TorS-like"/>
    <property type="match status" value="1"/>
</dbReference>
<dbReference type="PANTHER" id="PTHR42878:SF7">
    <property type="entry name" value="SENSOR HISTIDINE KINASE GLRK"/>
    <property type="match status" value="1"/>
</dbReference>
<dbReference type="FunFam" id="1.10.287.130:FF:000001">
    <property type="entry name" value="Two-component sensor histidine kinase"/>
    <property type="match status" value="1"/>
</dbReference>
<keyword evidence="12" id="KW-0902">Two-component regulatory system</keyword>
<dbReference type="InterPro" id="IPR001610">
    <property type="entry name" value="PAC"/>
</dbReference>
<evidence type="ECO:0000313" key="21">
    <source>
        <dbReference type="EMBL" id="MBN8659220.1"/>
    </source>
</evidence>
<evidence type="ECO:0000256" key="1">
    <source>
        <dbReference type="ARBA" id="ARBA00000085"/>
    </source>
</evidence>
<feature type="domain" description="Histidine kinase" evidence="18">
    <location>
        <begin position="519"/>
        <end position="737"/>
    </location>
</feature>
<sequence length="761" mass="85078">MAMRFNVNLKISHKGFILVLVPLVFELVFLIILSVLLQKAEEEVQRQVRSKAIISQANALSKLFYDAGVAMGGYSITKSPLFSDRYDKIVRQIPMDLTELSNLVGDNDKQQQILVRLKTITSDGLKILGEAKSAIDDNRVDVAQFRARHMYKQIRQLADQLQDELKGLTEDERKIENESPEQQNRSRTMVKVFLVVGVVVNIAIAFLLLYYFLKSISIRLNTVTDNSFRLARGQRLNPPLTGADEIAQLDDAFRSMAEALAEASRKERAVIENAADVICSIDTDGKFVAINPASYESWGYYPDELMGRRFIEVIVQDDIPETIRAVRSVRGATGKVSFENRVRKRDGSIVTVLWSADWSEKDRALFCVAHDITQRKLAEETLRQSEERIRKIIVHMIVGLLIIDKDGRVESVNPRSEAMFAMRSHEMVGRHIMSLFADSRIFSVNDANDRAAFMETLFTKANNRIGEFDCLNARGEDFPVELSLAEFDYGDGKMRYMLNILDVSERREVERMKKEFVSTVSHELRTPLTSIRGSLTLLAVGAMGQLPDQVKKVVSIAERNTIRLIGLINDILDIEKLEAGKLDMVFENTPLTNILERSEQAVSAFASNNGVTLDMQPTNFVVHADGDRLVQVIVNLVSNAVKFSPKGAAVTVVCREEEGGMVEVQVIDRGRGIPESFKNRLFQRFQQVEASDAKKKGGTGLGLAICKGIVEQHGGSIGVESEEGRGSTFWFRVPKAQVINTSPPSPQTMASGGAMTMSMQQ</sequence>
<proteinExistence type="inferred from homology"/>
<dbReference type="CDD" id="cd00082">
    <property type="entry name" value="HisKA"/>
    <property type="match status" value="1"/>
</dbReference>
<dbReference type="AlphaFoldDB" id="A0A8J7PFU3"/>
<dbReference type="Gene3D" id="3.30.450.20">
    <property type="entry name" value="PAS domain"/>
    <property type="match status" value="2"/>
</dbReference>
<dbReference type="InterPro" id="IPR013656">
    <property type="entry name" value="PAS_4"/>
</dbReference>
<dbReference type="InterPro" id="IPR005467">
    <property type="entry name" value="His_kinase_dom"/>
</dbReference>
<evidence type="ECO:0000256" key="2">
    <source>
        <dbReference type="ARBA" id="ARBA00004141"/>
    </source>
</evidence>
<evidence type="ECO:0000256" key="12">
    <source>
        <dbReference type="ARBA" id="ARBA00023012"/>
    </source>
</evidence>
<evidence type="ECO:0000256" key="9">
    <source>
        <dbReference type="ARBA" id="ARBA00022777"/>
    </source>
</evidence>
<dbReference type="CDD" id="cd00130">
    <property type="entry name" value="PAS"/>
    <property type="match status" value="2"/>
</dbReference>
<gene>
    <name evidence="21" type="ORF">J0M35_02575</name>
</gene>
<evidence type="ECO:0000256" key="3">
    <source>
        <dbReference type="ARBA" id="ARBA00006402"/>
    </source>
</evidence>
<dbReference type="Gene3D" id="6.10.340.10">
    <property type="match status" value="1"/>
</dbReference>
<dbReference type="EC" id="2.7.13.3" evidence="4"/>
<dbReference type="FunFam" id="3.30.565.10:FF:000010">
    <property type="entry name" value="Sensor histidine kinase RcsC"/>
    <property type="match status" value="1"/>
</dbReference>
<dbReference type="GO" id="GO:0000156">
    <property type="term" value="F:phosphorelay response regulator activity"/>
    <property type="evidence" value="ECO:0007669"/>
    <property type="project" value="TreeGrafter"/>
</dbReference>
<dbReference type="Pfam" id="PF00512">
    <property type="entry name" value="HisKA"/>
    <property type="match status" value="1"/>
</dbReference>
<name>A0A8J7PFU3_9BACT</name>
<keyword evidence="5" id="KW-0597">Phosphoprotein</keyword>
<dbReference type="InterPro" id="IPR050351">
    <property type="entry name" value="BphY/WalK/GraS-like"/>
</dbReference>
<keyword evidence="6" id="KW-0808">Transferase</keyword>
<evidence type="ECO:0000256" key="17">
    <source>
        <dbReference type="SAM" id="Phobius"/>
    </source>
</evidence>
<organism evidence="21 22">
    <name type="scientific">Candidatus Obscuribacter phosphatis</name>
    <dbReference type="NCBI Taxonomy" id="1906157"/>
    <lineage>
        <taxon>Bacteria</taxon>
        <taxon>Bacillati</taxon>
        <taxon>Candidatus Melainabacteria</taxon>
        <taxon>Candidatus Obscuribacterales</taxon>
        <taxon>Candidatus Obscuribacteraceae</taxon>
        <taxon>Candidatus Obscuribacter</taxon>
    </lineage>
</organism>
<dbReference type="SUPFAM" id="SSF55874">
    <property type="entry name" value="ATPase domain of HSP90 chaperone/DNA topoisomerase II/histidine kinase"/>
    <property type="match status" value="1"/>
</dbReference>
<dbReference type="InterPro" id="IPR003661">
    <property type="entry name" value="HisK_dim/P_dom"/>
</dbReference>
<keyword evidence="10" id="KW-0067">ATP-binding</keyword>
<dbReference type="GO" id="GO:0016020">
    <property type="term" value="C:membrane"/>
    <property type="evidence" value="ECO:0007669"/>
    <property type="project" value="UniProtKB-SubCell"/>
</dbReference>
<dbReference type="InterPro" id="IPR035965">
    <property type="entry name" value="PAS-like_dom_sf"/>
</dbReference>
<dbReference type="EMBL" id="JAFLCK010000002">
    <property type="protein sequence ID" value="MBN8659220.1"/>
    <property type="molecule type" value="Genomic_DNA"/>
</dbReference>
<dbReference type="GO" id="GO:0000155">
    <property type="term" value="F:phosphorelay sensor kinase activity"/>
    <property type="evidence" value="ECO:0007669"/>
    <property type="project" value="InterPro"/>
</dbReference>
<dbReference type="Pfam" id="PF13426">
    <property type="entry name" value="PAS_9"/>
    <property type="match status" value="1"/>
</dbReference>
<dbReference type="Pfam" id="PF08448">
    <property type="entry name" value="PAS_4"/>
    <property type="match status" value="1"/>
</dbReference>
<dbReference type="InterPro" id="IPR036097">
    <property type="entry name" value="HisK_dim/P_sf"/>
</dbReference>
<feature type="coiled-coil region" evidence="15">
    <location>
        <begin position="151"/>
        <end position="178"/>
    </location>
</feature>
<evidence type="ECO:0000256" key="8">
    <source>
        <dbReference type="ARBA" id="ARBA00022741"/>
    </source>
</evidence>
<evidence type="ECO:0000256" key="7">
    <source>
        <dbReference type="ARBA" id="ARBA00022692"/>
    </source>
</evidence>
<evidence type="ECO:0000256" key="5">
    <source>
        <dbReference type="ARBA" id="ARBA00022553"/>
    </source>
</evidence>
<comment type="catalytic activity">
    <reaction evidence="1">
        <text>ATP + protein L-histidine = ADP + protein N-phospho-L-histidine.</text>
        <dbReference type="EC" id="2.7.13.3"/>
    </reaction>
</comment>
<keyword evidence="9" id="KW-0418">Kinase</keyword>
<feature type="domain" description="PAS" evidence="19">
    <location>
        <begin position="385"/>
        <end position="464"/>
    </location>
</feature>
<dbReference type="PRINTS" id="PR00344">
    <property type="entry name" value="BCTRLSENSOR"/>
</dbReference>
<dbReference type="SMART" id="SM00387">
    <property type="entry name" value="HATPase_c"/>
    <property type="match status" value="1"/>
</dbReference>
<comment type="caution">
    <text evidence="21">The sequence shown here is derived from an EMBL/GenBank/DDBJ whole genome shotgun (WGS) entry which is preliminary data.</text>
</comment>
<keyword evidence="11 17" id="KW-1133">Transmembrane helix</keyword>
<evidence type="ECO:0000256" key="11">
    <source>
        <dbReference type="ARBA" id="ARBA00022989"/>
    </source>
</evidence>
<dbReference type="GO" id="GO:0030295">
    <property type="term" value="F:protein kinase activator activity"/>
    <property type="evidence" value="ECO:0007669"/>
    <property type="project" value="TreeGrafter"/>
</dbReference>
<feature type="transmembrane region" description="Helical" evidence="17">
    <location>
        <begin position="15"/>
        <end position="37"/>
    </location>
</feature>
<comment type="subcellular location">
    <subcellularLocation>
        <location evidence="2">Membrane</location>
        <topology evidence="2">Multi-pass membrane protein</topology>
    </subcellularLocation>
</comment>
<dbReference type="PANTHER" id="PTHR42878">
    <property type="entry name" value="TWO-COMPONENT HISTIDINE KINASE"/>
    <property type="match status" value="1"/>
</dbReference>
<dbReference type="NCBIfam" id="TIGR00229">
    <property type="entry name" value="sensory_box"/>
    <property type="match status" value="2"/>
</dbReference>
<keyword evidence="15" id="KW-0175">Coiled coil</keyword>
<dbReference type="InterPro" id="IPR036890">
    <property type="entry name" value="HATPase_C_sf"/>
</dbReference>
<evidence type="ECO:0000256" key="15">
    <source>
        <dbReference type="SAM" id="Coils"/>
    </source>
</evidence>
<evidence type="ECO:0000259" key="18">
    <source>
        <dbReference type="PROSITE" id="PS50109"/>
    </source>
</evidence>
<dbReference type="SUPFAM" id="SSF47384">
    <property type="entry name" value="Homodimeric domain of signal transducing histidine kinase"/>
    <property type="match status" value="1"/>
</dbReference>
<evidence type="ECO:0000256" key="16">
    <source>
        <dbReference type="SAM" id="MobiDB-lite"/>
    </source>
</evidence>
<dbReference type="Pfam" id="PF05227">
    <property type="entry name" value="CHASE3"/>
    <property type="match status" value="1"/>
</dbReference>
<dbReference type="Gene3D" id="3.30.565.10">
    <property type="entry name" value="Histidine kinase-like ATPase, C-terminal domain"/>
    <property type="match status" value="1"/>
</dbReference>
<dbReference type="CDD" id="cd06225">
    <property type="entry name" value="HAMP"/>
    <property type="match status" value="1"/>
</dbReference>
<feature type="compositionally biased region" description="Polar residues" evidence="16">
    <location>
        <begin position="740"/>
        <end position="750"/>
    </location>
</feature>
<evidence type="ECO:0000256" key="13">
    <source>
        <dbReference type="ARBA" id="ARBA00023136"/>
    </source>
</evidence>
<dbReference type="InterPro" id="IPR007891">
    <property type="entry name" value="CHASE3"/>
</dbReference>
<accession>A0A8J7PFU3</accession>
<dbReference type="InterPro" id="IPR003594">
    <property type="entry name" value="HATPase_dom"/>
</dbReference>